<evidence type="ECO:0000256" key="2">
    <source>
        <dbReference type="ARBA" id="ARBA00022692"/>
    </source>
</evidence>
<evidence type="ECO:0000256" key="8">
    <source>
        <dbReference type="SAM" id="Phobius"/>
    </source>
</evidence>
<feature type="transmembrane region" description="Helical" evidence="8">
    <location>
        <begin position="229"/>
        <end position="249"/>
    </location>
</feature>
<dbReference type="PROSITE" id="PS50893">
    <property type="entry name" value="ABC_TRANSPORTER_2"/>
    <property type="match status" value="1"/>
</dbReference>
<feature type="transmembrane region" description="Helical" evidence="8">
    <location>
        <begin position="269"/>
        <end position="290"/>
    </location>
</feature>
<dbReference type="GO" id="GO:0005524">
    <property type="term" value="F:ATP binding"/>
    <property type="evidence" value="ECO:0007669"/>
    <property type="project" value="UniProtKB-KW"/>
</dbReference>
<organism evidence="11 12">
    <name type="scientific">Streptomyces pactum</name>
    <dbReference type="NCBI Taxonomy" id="68249"/>
    <lineage>
        <taxon>Bacteria</taxon>
        <taxon>Bacillati</taxon>
        <taxon>Actinomycetota</taxon>
        <taxon>Actinomycetes</taxon>
        <taxon>Kitasatosporales</taxon>
        <taxon>Streptomycetaceae</taxon>
        <taxon>Streptomyces</taxon>
    </lineage>
</organism>
<reference evidence="11 12" key="1">
    <citation type="submission" date="2020-09" db="EMBL/GenBank/DDBJ databases">
        <title>Biosynthesis of the nuclear factor of activated T cells inhibitor NFAT-133 and its congeners in Streptomyces pactum.</title>
        <authorList>
            <person name="Zhou W."/>
            <person name="Posri P."/>
            <person name="Abugrain M.E."/>
            <person name="Weisberg A.J."/>
            <person name="Chang J.H."/>
            <person name="Mahmud T."/>
        </authorList>
    </citation>
    <scope>NUCLEOTIDE SEQUENCE [LARGE SCALE GENOMIC DNA]</scope>
    <source>
        <strain evidence="11 12">ATCC 27456</strain>
    </source>
</reference>
<dbReference type="Proteomes" id="UP000807371">
    <property type="component" value="Unassembled WGS sequence"/>
</dbReference>
<sequence length="831" mass="83481">MATPSRRVPTGGAPSEPVPGGTTAETAHGTRARAGRPAARPTTEPSADRTTADLSADRPTTELSAGRDTAAAGDSVRTDPATAQRTVPDADAEPGATGEAAHVPTHFPETRPRTLLNSVTDLAPNSGADSGTTAPASTNSADTGPAGRVPSAPGAADRGPTASGRTGPGPAGPEPGEVPPAPAPLAPPARRTHSAPGDASGPEAEGTGDGHRAAYRLLSGALRHSAGRVALLTLATTGSAVAHLVLPAALGRTLDLLLADPESARTHHWLLGCVALTVAIVVLDACDVALTAGTNARATAWIRRRAVRHTLDAGPRSGGPPAGDLVARLVGSAAQAGTAPAALAATFSSVITPVGGVCALALIDPWTAVGLLVGLPLFGLLLRGFVRDSGDSLTRYQRTQGEIAGRLTEALDGARTIAAAGTARREISRVLSPLPALSREGHRVWRVQSRSTAQAAALVPMLQITVIAVAGIRLDAGALSVGSLLAASRYAVLATGFGGLVGRLGALVRARTAAARVAELLAAPVIPHGDRTLPPGDGTVELRAVTLSTGGRTVLDGVDLALPGGTSTAVVGRSGAGKSALAAVAGRLADPDRGTVLLDGVPLPELTRAEIRGAIAYAFARPALLGGTLHGTIALGVTRPPASRVARAARAACADGFISRLPDGYATPCAGVPLSGGEIQRLGLARAFAHDGRLMVLDDATSSLDSVTELRVARALAREEGHRTRLIMAHQATTAARADRVVWLEEGRVRAVAPHAELWRIPDYRAVFAPPDPDPERDPLVDTAPVPGPLADAVPGPGRTSAGGGAQRPGGTGTFAGPGPSGGAGAGDPDG</sequence>
<dbReference type="InterPro" id="IPR003439">
    <property type="entry name" value="ABC_transporter-like_ATP-bd"/>
</dbReference>
<dbReference type="Pfam" id="PF00005">
    <property type="entry name" value="ABC_tran"/>
    <property type="match status" value="1"/>
</dbReference>
<dbReference type="CDD" id="cd07346">
    <property type="entry name" value="ABC_6TM_exporters"/>
    <property type="match status" value="1"/>
</dbReference>
<feature type="transmembrane region" description="Helical" evidence="8">
    <location>
        <begin position="369"/>
        <end position="386"/>
    </location>
</feature>
<dbReference type="Gene3D" id="3.40.50.300">
    <property type="entry name" value="P-loop containing nucleotide triphosphate hydrolases"/>
    <property type="match status" value="1"/>
</dbReference>
<dbReference type="InterPro" id="IPR017871">
    <property type="entry name" value="ABC_transporter-like_CS"/>
</dbReference>
<dbReference type="Pfam" id="PF00664">
    <property type="entry name" value="ABC_membrane"/>
    <property type="match status" value="1"/>
</dbReference>
<feature type="compositionally biased region" description="Basic and acidic residues" evidence="7">
    <location>
        <begin position="46"/>
        <end position="60"/>
    </location>
</feature>
<dbReference type="EMBL" id="JACYXC010000001">
    <property type="protein sequence ID" value="MBH5334595.1"/>
    <property type="molecule type" value="Genomic_DNA"/>
</dbReference>
<feature type="transmembrane region" description="Helical" evidence="8">
    <location>
        <begin position="453"/>
        <end position="472"/>
    </location>
</feature>
<keyword evidence="4 11" id="KW-0067">ATP-binding</keyword>
<keyword evidence="2 8" id="KW-0812">Transmembrane</keyword>
<feature type="transmembrane region" description="Helical" evidence="8">
    <location>
        <begin position="341"/>
        <end position="363"/>
    </location>
</feature>
<evidence type="ECO:0000313" key="12">
    <source>
        <dbReference type="Proteomes" id="UP000807371"/>
    </source>
</evidence>
<dbReference type="PANTHER" id="PTHR43394">
    <property type="entry name" value="ATP-DEPENDENT PERMEASE MDL1, MITOCHONDRIAL"/>
    <property type="match status" value="1"/>
</dbReference>
<dbReference type="SMART" id="SM00382">
    <property type="entry name" value="AAA"/>
    <property type="match status" value="1"/>
</dbReference>
<dbReference type="SUPFAM" id="SSF90123">
    <property type="entry name" value="ABC transporter transmembrane region"/>
    <property type="match status" value="1"/>
</dbReference>
<dbReference type="SUPFAM" id="SSF52540">
    <property type="entry name" value="P-loop containing nucleoside triphosphate hydrolases"/>
    <property type="match status" value="1"/>
</dbReference>
<gene>
    <name evidence="11" type="ORF">IHE55_07180</name>
</gene>
<dbReference type="PROSITE" id="PS00211">
    <property type="entry name" value="ABC_TRANSPORTER_1"/>
    <property type="match status" value="1"/>
</dbReference>
<evidence type="ECO:0000259" key="10">
    <source>
        <dbReference type="PROSITE" id="PS50929"/>
    </source>
</evidence>
<evidence type="ECO:0000313" key="11">
    <source>
        <dbReference type="EMBL" id="MBH5334595.1"/>
    </source>
</evidence>
<comment type="caution">
    <text evidence="11">The sequence shown here is derived from an EMBL/GenBank/DDBJ whole genome shotgun (WGS) entry which is preliminary data.</text>
</comment>
<feature type="region of interest" description="Disordered" evidence="7">
    <location>
        <begin position="1"/>
        <end position="210"/>
    </location>
</feature>
<evidence type="ECO:0000256" key="1">
    <source>
        <dbReference type="ARBA" id="ARBA00004651"/>
    </source>
</evidence>
<keyword evidence="3" id="KW-0547">Nucleotide-binding</keyword>
<accession>A0ABS0NHD3</accession>
<name>A0ABS0NHD3_9ACTN</name>
<feature type="compositionally biased region" description="Polar residues" evidence="7">
    <location>
        <begin position="127"/>
        <end position="142"/>
    </location>
</feature>
<dbReference type="CDD" id="cd03228">
    <property type="entry name" value="ABCC_MRP_Like"/>
    <property type="match status" value="1"/>
</dbReference>
<evidence type="ECO:0000256" key="6">
    <source>
        <dbReference type="ARBA" id="ARBA00023136"/>
    </source>
</evidence>
<dbReference type="InterPro" id="IPR003593">
    <property type="entry name" value="AAA+_ATPase"/>
</dbReference>
<feature type="domain" description="ABC transmembrane type-1" evidence="10">
    <location>
        <begin position="230"/>
        <end position="496"/>
    </location>
</feature>
<keyword evidence="6 8" id="KW-0472">Membrane</keyword>
<evidence type="ECO:0000256" key="3">
    <source>
        <dbReference type="ARBA" id="ARBA00022741"/>
    </source>
</evidence>
<dbReference type="InterPro" id="IPR011527">
    <property type="entry name" value="ABC1_TM_dom"/>
</dbReference>
<proteinExistence type="predicted"/>
<evidence type="ECO:0000256" key="4">
    <source>
        <dbReference type="ARBA" id="ARBA00022840"/>
    </source>
</evidence>
<evidence type="ECO:0000259" key="9">
    <source>
        <dbReference type="PROSITE" id="PS50893"/>
    </source>
</evidence>
<dbReference type="InterPro" id="IPR036640">
    <property type="entry name" value="ABC1_TM_sf"/>
</dbReference>
<dbReference type="PANTHER" id="PTHR43394:SF1">
    <property type="entry name" value="ATP-BINDING CASSETTE SUB-FAMILY B MEMBER 10, MITOCHONDRIAL"/>
    <property type="match status" value="1"/>
</dbReference>
<dbReference type="PROSITE" id="PS50929">
    <property type="entry name" value="ABC_TM1F"/>
    <property type="match status" value="1"/>
</dbReference>
<dbReference type="Gene3D" id="1.20.1560.10">
    <property type="entry name" value="ABC transporter type 1, transmembrane domain"/>
    <property type="match status" value="1"/>
</dbReference>
<feature type="transmembrane region" description="Helical" evidence="8">
    <location>
        <begin position="478"/>
        <end position="501"/>
    </location>
</feature>
<feature type="domain" description="ABC transporter" evidence="9">
    <location>
        <begin position="540"/>
        <end position="771"/>
    </location>
</feature>
<evidence type="ECO:0000256" key="5">
    <source>
        <dbReference type="ARBA" id="ARBA00022989"/>
    </source>
</evidence>
<keyword evidence="5 8" id="KW-1133">Transmembrane helix</keyword>
<dbReference type="InterPro" id="IPR039421">
    <property type="entry name" value="Type_1_exporter"/>
</dbReference>
<comment type="subcellular location">
    <subcellularLocation>
        <location evidence="1">Cell membrane</location>
        <topology evidence="1">Multi-pass membrane protein</topology>
    </subcellularLocation>
</comment>
<dbReference type="InterPro" id="IPR027417">
    <property type="entry name" value="P-loop_NTPase"/>
</dbReference>
<feature type="compositionally biased region" description="Pro residues" evidence="7">
    <location>
        <begin position="170"/>
        <end position="187"/>
    </location>
</feature>
<protein>
    <submittedName>
        <fullName evidence="11">ATP-binding cassette domain-containing protein</fullName>
    </submittedName>
</protein>
<evidence type="ECO:0000256" key="7">
    <source>
        <dbReference type="SAM" id="MobiDB-lite"/>
    </source>
</evidence>
<feature type="compositionally biased region" description="Low complexity" evidence="7">
    <location>
        <begin position="35"/>
        <end position="45"/>
    </location>
</feature>
<feature type="region of interest" description="Disordered" evidence="7">
    <location>
        <begin position="770"/>
        <end position="831"/>
    </location>
</feature>
<feature type="compositionally biased region" description="Gly residues" evidence="7">
    <location>
        <begin position="801"/>
        <end position="831"/>
    </location>
</feature>
<feature type="compositionally biased region" description="Low complexity" evidence="7">
    <location>
        <begin position="19"/>
        <end position="29"/>
    </location>
</feature>
<keyword evidence="12" id="KW-1185">Reference proteome</keyword>